<accession>A0ABP5L2C1</accession>
<evidence type="ECO:0000259" key="3">
    <source>
        <dbReference type="PROSITE" id="PS51192"/>
    </source>
</evidence>
<name>A0ABP5L2C1_9ACTN</name>
<dbReference type="PROSITE" id="PS51194">
    <property type="entry name" value="HELICASE_CTER"/>
    <property type="match status" value="1"/>
</dbReference>
<evidence type="ECO:0000313" key="6">
    <source>
        <dbReference type="Proteomes" id="UP001501771"/>
    </source>
</evidence>
<dbReference type="Gene3D" id="3.40.50.10810">
    <property type="entry name" value="Tandem AAA-ATPase domain"/>
    <property type="match status" value="1"/>
</dbReference>
<keyword evidence="6" id="KW-1185">Reference proteome</keyword>
<dbReference type="GO" id="GO:0004386">
    <property type="term" value="F:helicase activity"/>
    <property type="evidence" value="ECO:0007669"/>
    <property type="project" value="UniProtKB-KW"/>
</dbReference>
<keyword evidence="1" id="KW-0378">Hydrolase</keyword>
<dbReference type="InterPro" id="IPR014001">
    <property type="entry name" value="Helicase_ATP-bd"/>
</dbReference>
<evidence type="ECO:0000256" key="1">
    <source>
        <dbReference type="ARBA" id="ARBA00022801"/>
    </source>
</evidence>
<dbReference type="EMBL" id="BAAAQR010000002">
    <property type="protein sequence ID" value="GAA2140798.1"/>
    <property type="molecule type" value="Genomic_DNA"/>
</dbReference>
<dbReference type="InterPro" id="IPR027417">
    <property type="entry name" value="P-loop_NTPase"/>
</dbReference>
<dbReference type="InterPro" id="IPR000330">
    <property type="entry name" value="SNF2_N"/>
</dbReference>
<feature type="domain" description="Helicase ATP-binding" evidence="3">
    <location>
        <begin position="464"/>
        <end position="625"/>
    </location>
</feature>
<organism evidence="5 6">
    <name type="scientific">Nocardioides koreensis</name>
    <dbReference type="NCBI Taxonomy" id="433651"/>
    <lineage>
        <taxon>Bacteria</taxon>
        <taxon>Bacillati</taxon>
        <taxon>Actinomycetota</taxon>
        <taxon>Actinomycetes</taxon>
        <taxon>Propionibacteriales</taxon>
        <taxon>Nocardioidaceae</taxon>
        <taxon>Nocardioides</taxon>
    </lineage>
</organism>
<reference evidence="6" key="1">
    <citation type="journal article" date="2019" name="Int. J. Syst. Evol. Microbiol.">
        <title>The Global Catalogue of Microorganisms (GCM) 10K type strain sequencing project: providing services to taxonomists for standard genome sequencing and annotation.</title>
        <authorList>
            <consortium name="The Broad Institute Genomics Platform"/>
            <consortium name="The Broad Institute Genome Sequencing Center for Infectious Disease"/>
            <person name="Wu L."/>
            <person name="Ma J."/>
        </authorList>
    </citation>
    <scope>NUCLEOTIDE SEQUENCE [LARGE SCALE GENOMIC DNA]</scope>
    <source>
        <strain evidence="6">JCM 16022</strain>
    </source>
</reference>
<feature type="region of interest" description="Disordered" evidence="2">
    <location>
        <begin position="129"/>
        <end position="161"/>
    </location>
</feature>
<dbReference type="SMART" id="SM00490">
    <property type="entry name" value="HELICc"/>
    <property type="match status" value="1"/>
</dbReference>
<evidence type="ECO:0000259" key="4">
    <source>
        <dbReference type="PROSITE" id="PS51194"/>
    </source>
</evidence>
<dbReference type="Pfam" id="PF00271">
    <property type="entry name" value="Helicase_C"/>
    <property type="match status" value="1"/>
</dbReference>
<proteinExistence type="predicted"/>
<feature type="compositionally biased region" description="Low complexity" evidence="2">
    <location>
        <begin position="145"/>
        <end position="155"/>
    </location>
</feature>
<dbReference type="Gene3D" id="3.40.50.300">
    <property type="entry name" value="P-loop containing nucleotide triphosphate hydrolases"/>
    <property type="match status" value="1"/>
</dbReference>
<dbReference type="InterPro" id="IPR001650">
    <property type="entry name" value="Helicase_C-like"/>
</dbReference>
<keyword evidence="5" id="KW-0547">Nucleotide-binding</keyword>
<dbReference type="InterPro" id="IPR050496">
    <property type="entry name" value="SNF2_RAD54_helicase_repair"/>
</dbReference>
<dbReference type="InterPro" id="IPR038718">
    <property type="entry name" value="SNF2-like_sf"/>
</dbReference>
<feature type="domain" description="Helicase C-terminal" evidence="4">
    <location>
        <begin position="757"/>
        <end position="919"/>
    </location>
</feature>
<dbReference type="CDD" id="cd18793">
    <property type="entry name" value="SF2_C_SNF"/>
    <property type="match status" value="1"/>
</dbReference>
<dbReference type="PROSITE" id="PS51192">
    <property type="entry name" value="HELICASE_ATP_BIND_1"/>
    <property type="match status" value="1"/>
</dbReference>
<sequence>MSFVPVTGPASFRAGDPPREGVVEFSDDRRTVALPIRAALPVLTRAHAREDLHPSVALLSGAALLGMRLVAAGKFEPAGSARSWRVSALDDADHDRVVMLARARAHDGLAVPEAETLVREVLDAVADAMPRSAPVTGGRDRRRTTPPTASTPAAAREADAARRADFTARLQARIARQRAAARQPQLVALSLRVEADEEELVAGAVRLVLQVHDAQNPLHVCDAALLWADPGPGAGHGFGDRARTHAGIALRAAAEAWPVLDRLLELRVPDQITLDTDELVSLLEDGVAALKERGVDVLWPRSLGRDLTTTAVLDRAPAAPREEALVPGLLGPDTLFSFNWQVALHGDPLTDEEMDQLASSAAPVLKLRGSWTVVDPAVARKARKRLIRTVRPSQAVAAALTGVVQVGPAGDAGPVTEEPVVVGASLLRVRERLLSAATREPVPVPAGLAATLRGYQHQGLTWLAEMTALGLGACLADDMGLGKTVTLIALHLHRVAEGADAGRPVGPTLVVCPASLLGNWEAEIERFAPGVPVRRFHGGRRSLEGLTDGFVLTTYGTMRRDHAALAEVGWDLVVADEAQHVKNARSSTSRGLRAIPGAARVALTGTPVENNLTELWAILDWATPGLLGSRNAFRKVWAAPIESGLEPTKARQFADLIGPFLLRRRKSDPGIAPELPAKTETDHPVGLTREQVVLYEAFVRDTMDRIERADEDARRGLVLALLTGLKQICNHPAQFLGQGSLKQSAGKSAGRSEKLDLLDELVGTVLAEDGAVLVFTQYVAMGRLLEAHLTRAGVPHQFLHGGTPVREREAMVARFQSADEHSPPVFLLSLKAGGTGLNLTRADHVVHFDRWWNPAVEEQATDRAYRIGQTRPVQVHRLVTRGTIEERIAELLTRKRALADSVLGRGESALTELSNDDLRDLVTLRRPPESP</sequence>
<dbReference type="SMART" id="SM00487">
    <property type="entry name" value="DEXDc"/>
    <property type="match status" value="1"/>
</dbReference>
<dbReference type="Pfam" id="PF00176">
    <property type="entry name" value="SNF2-rel_dom"/>
    <property type="match status" value="1"/>
</dbReference>
<comment type="caution">
    <text evidence="5">The sequence shown here is derived from an EMBL/GenBank/DDBJ whole genome shotgun (WGS) entry which is preliminary data.</text>
</comment>
<evidence type="ECO:0000256" key="2">
    <source>
        <dbReference type="SAM" id="MobiDB-lite"/>
    </source>
</evidence>
<gene>
    <name evidence="5" type="ORF">GCM10009844_10760</name>
</gene>
<evidence type="ECO:0000313" key="5">
    <source>
        <dbReference type="EMBL" id="GAA2140798.1"/>
    </source>
</evidence>
<dbReference type="RefSeq" id="WP_344148728.1">
    <property type="nucleotide sequence ID" value="NZ_BAAAQR010000002.1"/>
</dbReference>
<dbReference type="PANTHER" id="PTHR45629">
    <property type="entry name" value="SNF2/RAD54 FAMILY MEMBER"/>
    <property type="match status" value="1"/>
</dbReference>
<keyword evidence="5" id="KW-0347">Helicase</keyword>
<dbReference type="InterPro" id="IPR022138">
    <property type="entry name" value="DUF3670"/>
</dbReference>
<keyword evidence="5" id="KW-0067">ATP-binding</keyword>
<dbReference type="PANTHER" id="PTHR45629:SF7">
    <property type="entry name" value="DNA EXCISION REPAIR PROTEIN ERCC-6-RELATED"/>
    <property type="match status" value="1"/>
</dbReference>
<dbReference type="Pfam" id="PF12419">
    <property type="entry name" value="DUF3670"/>
    <property type="match status" value="1"/>
</dbReference>
<dbReference type="InterPro" id="IPR049730">
    <property type="entry name" value="SNF2/RAD54-like_C"/>
</dbReference>
<protein>
    <submittedName>
        <fullName evidence="5">DEAD/DEAH box helicase</fullName>
    </submittedName>
</protein>
<dbReference type="Proteomes" id="UP001501771">
    <property type="component" value="Unassembled WGS sequence"/>
</dbReference>
<dbReference type="SUPFAM" id="SSF52540">
    <property type="entry name" value="P-loop containing nucleoside triphosphate hydrolases"/>
    <property type="match status" value="2"/>
</dbReference>